<name>A0A4Y2IYS2_ARAVE</name>
<feature type="region of interest" description="Disordered" evidence="5">
    <location>
        <begin position="84"/>
        <end position="104"/>
    </location>
</feature>
<feature type="domain" description="Sushi" evidence="6">
    <location>
        <begin position="219"/>
        <end position="285"/>
    </location>
</feature>
<evidence type="ECO:0000259" key="6">
    <source>
        <dbReference type="PROSITE" id="PS50923"/>
    </source>
</evidence>
<dbReference type="InterPro" id="IPR035976">
    <property type="entry name" value="Sushi/SCR/CCP_sf"/>
</dbReference>
<dbReference type="SUPFAM" id="SSF57535">
    <property type="entry name" value="Complement control module/SCR domain"/>
    <property type="match status" value="3"/>
</dbReference>
<feature type="disulfide bond" evidence="4">
    <location>
        <begin position="117"/>
        <end position="144"/>
    </location>
</feature>
<keyword evidence="1" id="KW-0732">Signal</keyword>
<keyword evidence="4" id="KW-0768">Sushi</keyword>
<feature type="disulfide bond" evidence="4">
    <location>
        <begin position="256"/>
        <end position="283"/>
    </location>
</feature>
<feature type="domain" description="Sushi" evidence="6">
    <location>
        <begin position="5"/>
        <end position="72"/>
    </location>
</feature>
<gene>
    <name evidence="7" type="primary">Csmd3_4</name>
    <name evidence="7" type="ORF">AVEN_21715-2_1</name>
</gene>
<dbReference type="InterPro" id="IPR000436">
    <property type="entry name" value="Sushi_SCR_CCP_dom"/>
</dbReference>
<evidence type="ECO:0000313" key="8">
    <source>
        <dbReference type="Proteomes" id="UP000499080"/>
    </source>
</evidence>
<proteinExistence type="predicted"/>
<dbReference type="OrthoDB" id="6146111at2759"/>
<feature type="non-terminal residue" evidence="7">
    <location>
        <position position="1"/>
    </location>
</feature>
<dbReference type="EMBL" id="BGPR01003047">
    <property type="protein sequence ID" value="GBM82967.1"/>
    <property type="molecule type" value="Genomic_DNA"/>
</dbReference>
<dbReference type="Pfam" id="PF00084">
    <property type="entry name" value="Sushi"/>
    <property type="match status" value="3"/>
</dbReference>
<dbReference type="Proteomes" id="UP000499080">
    <property type="component" value="Unassembled WGS sequence"/>
</dbReference>
<sequence>EIKNKTCADPGIPKGVNRMYTNGSDASHRRRFAVEESVVFDCKQKDLALEGTNLITCKSKGKWSAPLPRCSSCSGIRGKGHCADPGIPEGGGRRNTDGTDASRPRTFTEGESVMFYCKLELALEGPRYSTCRSDGTWSESLPKCNIESYAQKFCGLKLKEENSTDFFECAVGIDGSRCNITCGGKDQGHYLCFPGKKWTPELPNCVYPKLLFLDNSENVPCLDPGFPKGGNRLNTDGSDASYFRDFQAGDTLMFSCNNDLALQGNSIITCRSNGTWSGIPPTCEICGKGK</sequence>
<evidence type="ECO:0000313" key="7">
    <source>
        <dbReference type="EMBL" id="GBM82967.1"/>
    </source>
</evidence>
<reference evidence="7 8" key="1">
    <citation type="journal article" date="2019" name="Sci. Rep.">
        <title>Orb-weaving spider Araneus ventricosus genome elucidates the spidroin gene catalogue.</title>
        <authorList>
            <person name="Kono N."/>
            <person name="Nakamura H."/>
            <person name="Ohtoshi R."/>
            <person name="Moran D.A.P."/>
            <person name="Shinohara A."/>
            <person name="Yoshida Y."/>
            <person name="Fujiwara M."/>
            <person name="Mori M."/>
            <person name="Tomita M."/>
            <person name="Arakawa K."/>
        </authorList>
    </citation>
    <scope>NUCLEOTIDE SEQUENCE [LARGE SCALE GENOMIC DNA]</scope>
</reference>
<dbReference type="PROSITE" id="PS50923">
    <property type="entry name" value="SUSHI"/>
    <property type="match status" value="3"/>
</dbReference>
<feature type="compositionally biased region" description="Basic and acidic residues" evidence="5">
    <location>
        <begin position="91"/>
        <end position="104"/>
    </location>
</feature>
<comment type="caution">
    <text evidence="7">The sequence shown here is derived from an EMBL/GenBank/DDBJ whole genome shotgun (WGS) entry which is preliminary data.</text>
</comment>
<dbReference type="InterPro" id="IPR051277">
    <property type="entry name" value="SEZ6_CSMD_C4BPB_Regulators"/>
</dbReference>
<dbReference type="CDD" id="cd00033">
    <property type="entry name" value="CCP"/>
    <property type="match status" value="3"/>
</dbReference>
<dbReference type="Gene3D" id="2.10.70.10">
    <property type="entry name" value="Complement Module, domain 1"/>
    <property type="match status" value="3"/>
</dbReference>
<accession>A0A4Y2IYS2</accession>
<dbReference type="AlphaFoldDB" id="A0A4Y2IYS2"/>
<evidence type="ECO:0000256" key="1">
    <source>
        <dbReference type="ARBA" id="ARBA00022729"/>
    </source>
</evidence>
<evidence type="ECO:0000256" key="4">
    <source>
        <dbReference type="PROSITE-ProRule" id="PRU00302"/>
    </source>
</evidence>
<dbReference type="SMART" id="SM00032">
    <property type="entry name" value="CCP"/>
    <property type="match status" value="3"/>
</dbReference>
<feature type="domain" description="Sushi" evidence="6">
    <location>
        <begin position="80"/>
        <end position="146"/>
    </location>
</feature>
<organism evidence="7 8">
    <name type="scientific">Araneus ventricosus</name>
    <name type="common">Orbweaver spider</name>
    <name type="synonym">Epeira ventricosa</name>
    <dbReference type="NCBI Taxonomy" id="182803"/>
    <lineage>
        <taxon>Eukaryota</taxon>
        <taxon>Metazoa</taxon>
        <taxon>Ecdysozoa</taxon>
        <taxon>Arthropoda</taxon>
        <taxon>Chelicerata</taxon>
        <taxon>Arachnida</taxon>
        <taxon>Araneae</taxon>
        <taxon>Araneomorphae</taxon>
        <taxon>Entelegynae</taxon>
        <taxon>Araneoidea</taxon>
        <taxon>Araneidae</taxon>
        <taxon>Araneus</taxon>
    </lineage>
</organism>
<dbReference type="PANTHER" id="PTHR45656:SF4">
    <property type="entry name" value="PROTEIN CBR-CLEC-78"/>
    <property type="match status" value="1"/>
</dbReference>
<protein>
    <submittedName>
        <fullName evidence="7">CUB and sushi domain-containing protein 3</fullName>
    </submittedName>
</protein>
<keyword evidence="3 4" id="KW-1015">Disulfide bond</keyword>
<evidence type="ECO:0000256" key="2">
    <source>
        <dbReference type="ARBA" id="ARBA00022737"/>
    </source>
</evidence>
<dbReference type="PANTHER" id="PTHR45656">
    <property type="entry name" value="PROTEIN CBR-CLEC-78"/>
    <property type="match status" value="1"/>
</dbReference>
<keyword evidence="2" id="KW-0677">Repeat</keyword>
<comment type="caution">
    <text evidence="4">Lacks conserved residue(s) required for the propagation of feature annotation.</text>
</comment>
<evidence type="ECO:0000256" key="5">
    <source>
        <dbReference type="SAM" id="MobiDB-lite"/>
    </source>
</evidence>
<keyword evidence="8" id="KW-1185">Reference proteome</keyword>
<evidence type="ECO:0000256" key="3">
    <source>
        <dbReference type="ARBA" id="ARBA00023157"/>
    </source>
</evidence>